<evidence type="ECO:0000256" key="7">
    <source>
        <dbReference type="ARBA" id="ARBA00022729"/>
    </source>
</evidence>
<keyword evidence="10 13" id="KW-0472">Membrane</keyword>
<evidence type="ECO:0008006" key="17">
    <source>
        <dbReference type="Google" id="ProtNLM"/>
    </source>
</evidence>
<dbReference type="InterPro" id="IPR007292">
    <property type="entry name" value="Nuclear_fusion_Kar5"/>
</dbReference>
<feature type="transmembrane region" description="Helical" evidence="13">
    <location>
        <begin position="533"/>
        <end position="556"/>
    </location>
</feature>
<dbReference type="PANTHER" id="PTHR28012">
    <property type="entry name" value="NUCLEAR FUSION PROTEIN KAR5"/>
    <property type="match status" value="1"/>
</dbReference>
<keyword evidence="11" id="KW-0325">Glycoprotein</keyword>
<accession>A0A8H6CRL3</accession>
<evidence type="ECO:0000256" key="2">
    <source>
        <dbReference type="ARBA" id="ARBA00004126"/>
    </source>
</evidence>
<comment type="subcellular location">
    <subcellularLocation>
        <location evidence="3">Endoplasmic reticulum membrane</location>
    </subcellularLocation>
    <subcellularLocation>
        <location evidence="2">Nucleus membrane</location>
    </subcellularLocation>
</comment>
<evidence type="ECO:0000256" key="5">
    <source>
        <dbReference type="ARBA" id="ARBA00022459"/>
    </source>
</evidence>
<evidence type="ECO:0000313" key="16">
    <source>
        <dbReference type="Proteomes" id="UP000593566"/>
    </source>
</evidence>
<evidence type="ECO:0000256" key="8">
    <source>
        <dbReference type="ARBA" id="ARBA00022824"/>
    </source>
</evidence>
<keyword evidence="6 13" id="KW-0812">Transmembrane</keyword>
<name>A0A8H6CRL3_9LECA</name>
<evidence type="ECO:0000313" key="15">
    <source>
        <dbReference type="EMBL" id="KAF6227971.1"/>
    </source>
</evidence>
<dbReference type="EMBL" id="JACCJB010000004">
    <property type="protein sequence ID" value="KAF6227971.1"/>
    <property type="molecule type" value="Genomic_DNA"/>
</dbReference>
<dbReference type="AlphaFoldDB" id="A0A8H6CRL3"/>
<evidence type="ECO:0000256" key="11">
    <source>
        <dbReference type="ARBA" id="ARBA00023180"/>
    </source>
</evidence>
<evidence type="ECO:0000256" key="9">
    <source>
        <dbReference type="ARBA" id="ARBA00022989"/>
    </source>
</evidence>
<organism evidence="15 16">
    <name type="scientific">Letharia lupina</name>
    <dbReference type="NCBI Taxonomy" id="560253"/>
    <lineage>
        <taxon>Eukaryota</taxon>
        <taxon>Fungi</taxon>
        <taxon>Dikarya</taxon>
        <taxon>Ascomycota</taxon>
        <taxon>Pezizomycotina</taxon>
        <taxon>Lecanoromycetes</taxon>
        <taxon>OSLEUM clade</taxon>
        <taxon>Lecanoromycetidae</taxon>
        <taxon>Lecanorales</taxon>
        <taxon>Lecanorineae</taxon>
        <taxon>Parmeliaceae</taxon>
        <taxon>Letharia</taxon>
    </lineage>
</organism>
<comment type="similarity">
    <text evidence="4">Belongs to the KAR5 family.</text>
</comment>
<feature type="transmembrane region" description="Helical" evidence="13">
    <location>
        <begin position="495"/>
        <end position="513"/>
    </location>
</feature>
<evidence type="ECO:0000256" key="10">
    <source>
        <dbReference type="ARBA" id="ARBA00023136"/>
    </source>
</evidence>
<comment type="caution">
    <text evidence="15">The sequence shown here is derived from an EMBL/GenBank/DDBJ whole genome shotgun (WGS) entry which is preliminary data.</text>
</comment>
<keyword evidence="7 14" id="KW-0732">Signal</keyword>
<dbReference type="Proteomes" id="UP000593566">
    <property type="component" value="Unassembled WGS sequence"/>
</dbReference>
<dbReference type="GeneID" id="59336096"/>
<evidence type="ECO:0000256" key="1">
    <source>
        <dbReference type="ARBA" id="ARBA00003389"/>
    </source>
</evidence>
<evidence type="ECO:0000256" key="3">
    <source>
        <dbReference type="ARBA" id="ARBA00004586"/>
    </source>
</evidence>
<dbReference type="GO" id="GO:0048288">
    <property type="term" value="P:nuclear membrane fusion involved in karyogamy"/>
    <property type="evidence" value="ECO:0007669"/>
    <property type="project" value="InterPro"/>
</dbReference>
<sequence>MASTLKCNCCLAIVVVLLLLLPRSKAFGFSKSRTRVDSASKERRPFAPDQDLTALIRHEPVDQTGIYTHALQLLSSMQSSPSCNRLAASTLLDSCHTIDDWNRNAEDSLEDIRSVYAAQLAMCEIVSAGSAVPQACRSLDVSRGTNVQQTSGFKSIRSDQLGLCLQALESKPQWWTSYSNSKQNAMVMCQAARVDIEKDELIKLHKSAVEINADANAALLRAAKEVNDGLNQLQSNFALAKQMFQDQLMHDIEVSSTKTESFFEKLVKGMDTAVQSTLSKMASTVRAMDLNAASLSENVHKANVDSANLEKNIGRVFQQVVTGSAELAATQTEQWDLSRVLAVELQSSLQKLKEGEIGLLLDALVSMQGQLQTSNELVTFMYLRQNELYERVQDLDHSFTGLESKAETLHAAQTRQAEMQAHLHNQTRIEMLASQSLIANVTSSARGLHEAVDDAAAKIAKMAWFGALPGELFRLGWLVLAVAVLHWYSPNHAKFVATVIGFMILVHASGILSDLKSIPSDLTFIHHASGYKVRLWLLIRLAATLGVIAIIAAIIYQHTNVFRALRSPIVGNKPSDLAFIGLEVSERQHRQWSI</sequence>
<feature type="signal peptide" evidence="14">
    <location>
        <begin position="1"/>
        <end position="26"/>
    </location>
</feature>
<dbReference type="GO" id="GO:0005789">
    <property type="term" value="C:endoplasmic reticulum membrane"/>
    <property type="evidence" value="ECO:0007669"/>
    <property type="project" value="UniProtKB-SubCell"/>
</dbReference>
<keyword evidence="16" id="KW-1185">Reference proteome</keyword>
<feature type="chain" id="PRO_5034712683" description="Nuclear fusion protein KAR5" evidence="14">
    <location>
        <begin position="27"/>
        <end position="594"/>
    </location>
</feature>
<dbReference type="RefSeq" id="XP_037155905.1">
    <property type="nucleotide sequence ID" value="XM_037298569.1"/>
</dbReference>
<comment type="function">
    <text evidence="1">Required for nuclear membrane fusion during karyogamy.</text>
</comment>
<keyword evidence="5" id="KW-0415">Karyogamy</keyword>
<evidence type="ECO:0000256" key="13">
    <source>
        <dbReference type="SAM" id="Phobius"/>
    </source>
</evidence>
<protein>
    <recommendedName>
        <fullName evidence="17">Nuclear fusion protein KAR5</fullName>
    </recommendedName>
</protein>
<reference evidence="15 16" key="1">
    <citation type="journal article" date="2020" name="Genomics">
        <title>Complete, high-quality genomes from long-read metagenomic sequencing of two wolf lichen thalli reveals enigmatic genome architecture.</title>
        <authorList>
            <person name="McKenzie S.K."/>
            <person name="Walston R.F."/>
            <person name="Allen J.L."/>
        </authorList>
    </citation>
    <scope>NUCLEOTIDE SEQUENCE [LARGE SCALE GENOMIC DNA]</scope>
    <source>
        <strain evidence="15">WasteWater1</strain>
    </source>
</reference>
<evidence type="ECO:0000256" key="14">
    <source>
        <dbReference type="SAM" id="SignalP"/>
    </source>
</evidence>
<keyword evidence="9 13" id="KW-1133">Transmembrane helix</keyword>
<feature type="transmembrane region" description="Helical" evidence="13">
    <location>
        <begin position="472"/>
        <end position="488"/>
    </location>
</feature>
<proteinExistence type="inferred from homology"/>
<dbReference type="GO" id="GO:0000742">
    <property type="term" value="P:karyogamy involved in conjugation with cellular fusion"/>
    <property type="evidence" value="ECO:0007669"/>
    <property type="project" value="InterPro"/>
</dbReference>
<dbReference type="GO" id="GO:0031965">
    <property type="term" value="C:nuclear membrane"/>
    <property type="evidence" value="ECO:0007669"/>
    <property type="project" value="UniProtKB-SubCell"/>
</dbReference>
<keyword evidence="8" id="KW-0256">Endoplasmic reticulum</keyword>
<evidence type="ECO:0000256" key="12">
    <source>
        <dbReference type="ARBA" id="ARBA00023242"/>
    </source>
</evidence>
<dbReference type="PANTHER" id="PTHR28012:SF1">
    <property type="entry name" value="NUCLEAR FUSION PROTEIN KAR5"/>
    <property type="match status" value="1"/>
</dbReference>
<evidence type="ECO:0000256" key="6">
    <source>
        <dbReference type="ARBA" id="ARBA00022692"/>
    </source>
</evidence>
<gene>
    <name evidence="15" type="ORF">HO133_007699</name>
</gene>
<keyword evidence="12" id="KW-0539">Nucleus</keyword>
<evidence type="ECO:0000256" key="4">
    <source>
        <dbReference type="ARBA" id="ARBA00010473"/>
    </source>
</evidence>